<keyword evidence="2" id="KW-1185">Reference proteome</keyword>
<dbReference type="SUPFAM" id="SSF158235">
    <property type="entry name" value="SOCS box-like"/>
    <property type="match status" value="1"/>
</dbReference>
<dbReference type="InterPro" id="IPR001496">
    <property type="entry name" value="SOCS_box"/>
</dbReference>
<name>A0ABM0LY13_SACKO</name>
<dbReference type="Pfam" id="PF07525">
    <property type="entry name" value="SOCS_box"/>
    <property type="match status" value="1"/>
</dbReference>
<proteinExistence type="predicted"/>
<dbReference type="InterPro" id="IPR036036">
    <property type="entry name" value="SOCS_box-like_dom_sf"/>
</dbReference>
<evidence type="ECO:0000259" key="1">
    <source>
        <dbReference type="PROSITE" id="PS50225"/>
    </source>
</evidence>
<dbReference type="RefSeq" id="XP_006812654.1">
    <property type="nucleotide sequence ID" value="XM_006812591.1"/>
</dbReference>
<organism evidence="2 3">
    <name type="scientific">Saccoglossus kowalevskii</name>
    <name type="common">Acorn worm</name>
    <dbReference type="NCBI Taxonomy" id="10224"/>
    <lineage>
        <taxon>Eukaryota</taxon>
        <taxon>Metazoa</taxon>
        <taxon>Hemichordata</taxon>
        <taxon>Enteropneusta</taxon>
        <taxon>Harrimaniidae</taxon>
        <taxon>Saccoglossus</taxon>
    </lineage>
</organism>
<dbReference type="CDD" id="cd03587">
    <property type="entry name" value="SOCS"/>
    <property type="match status" value="1"/>
</dbReference>
<dbReference type="Gene3D" id="1.10.750.20">
    <property type="entry name" value="SOCS box"/>
    <property type="match status" value="1"/>
</dbReference>
<accession>A0ABM0LY13</accession>
<dbReference type="GeneID" id="102803831"/>
<sequence>MFLIHCEAAVTNYVIKQQKYHWDLATPDDLLAALDSYILLCNKVCQMRRIPRTLQHQCRHALRVMLGKKYVDAIEKFTLSRQLKNFLLFTDPQQVDFSEAVED</sequence>
<dbReference type="PROSITE" id="PS50225">
    <property type="entry name" value="SOCS"/>
    <property type="match status" value="1"/>
</dbReference>
<evidence type="ECO:0000313" key="3">
    <source>
        <dbReference type="RefSeq" id="XP_006812654.1"/>
    </source>
</evidence>
<dbReference type="SMART" id="SM00969">
    <property type="entry name" value="SOCS_box"/>
    <property type="match status" value="1"/>
</dbReference>
<protein>
    <submittedName>
        <fullName evidence="3">Uncharacterized protein LOC102803831</fullName>
    </submittedName>
</protein>
<evidence type="ECO:0000313" key="2">
    <source>
        <dbReference type="Proteomes" id="UP000694865"/>
    </source>
</evidence>
<dbReference type="Proteomes" id="UP000694865">
    <property type="component" value="Unplaced"/>
</dbReference>
<reference evidence="3" key="1">
    <citation type="submission" date="2025-08" db="UniProtKB">
        <authorList>
            <consortium name="RefSeq"/>
        </authorList>
    </citation>
    <scope>IDENTIFICATION</scope>
    <source>
        <tissue evidence="3">Testes</tissue>
    </source>
</reference>
<gene>
    <name evidence="3" type="primary">LOC102803831</name>
</gene>
<feature type="domain" description="SOCS box" evidence="1">
    <location>
        <begin position="39"/>
        <end position="93"/>
    </location>
</feature>